<sequence>MNLQQFPDQPSMNNALIDFVYSNLVAVHSQPEELAVRYLNERCILAPHNTDVRCVNADVLDWLPGPSLTLTSINTPDPDGFNSLPEECLNKPPPAGLPEHRIIVKVGMPIVVTRNMAISKGVCNGSRVLITAVQTGCIIGKLMTGPFAGDEVMLPCCKLQNKGGQKLGLSFYQHQFPILAVYAMSINKSQGQTLT</sequence>
<reference evidence="2" key="1">
    <citation type="journal article" date="2018" name="BMC Genomics">
        <title>Genomic insights into host adaptation between the wheat stripe rust pathogen (Puccinia striiformis f. sp. tritici) and the barley stripe rust pathogen (Puccinia striiformis f. sp. hordei).</title>
        <authorList>
            <person name="Xia C."/>
            <person name="Wang M."/>
            <person name="Yin C."/>
            <person name="Cornejo O.E."/>
            <person name="Hulbert S.H."/>
            <person name="Chen X."/>
        </authorList>
    </citation>
    <scope>NUCLEOTIDE SEQUENCE [LARGE SCALE GENOMIC DNA]</scope>
    <source>
        <strain evidence="2">93-210</strain>
    </source>
</reference>
<organism evidence="1 2">
    <name type="scientific">Puccinia striiformis f. sp. tritici</name>
    <dbReference type="NCBI Taxonomy" id="168172"/>
    <lineage>
        <taxon>Eukaryota</taxon>
        <taxon>Fungi</taxon>
        <taxon>Dikarya</taxon>
        <taxon>Basidiomycota</taxon>
        <taxon>Pucciniomycotina</taxon>
        <taxon>Pucciniomycetes</taxon>
        <taxon>Pucciniales</taxon>
        <taxon>Pucciniaceae</taxon>
        <taxon>Puccinia</taxon>
    </lineage>
</organism>
<name>A0ACC0ELY1_9BASI</name>
<proteinExistence type="predicted"/>
<keyword evidence="2" id="KW-1185">Reference proteome</keyword>
<evidence type="ECO:0000313" key="2">
    <source>
        <dbReference type="Proteomes" id="UP001060170"/>
    </source>
</evidence>
<dbReference type="EMBL" id="CM045869">
    <property type="protein sequence ID" value="KAI7955119.1"/>
    <property type="molecule type" value="Genomic_DNA"/>
</dbReference>
<comment type="caution">
    <text evidence="1">The sequence shown here is derived from an EMBL/GenBank/DDBJ whole genome shotgun (WGS) entry which is preliminary data.</text>
</comment>
<evidence type="ECO:0000313" key="1">
    <source>
        <dbReference type="EMBL" id="KAI7955119.1"/>
    </source>
</evidence>
<protein>
    <submittedName>
        <fullName evidence="1">Uncharacterized protein</fullName>
    </submittedName>
</protein>
<reference evidence="1 2" key="3">
    <citation type="journal article" date="2022" name="Microbiol. Spectr.">
        <title>Folding features and dynamics of 3D genome architecture in plant fungal pathogens.</title>
        <authorList>
            <person name="Xia C."/>
        </authorList>
    </citation>
    <scope>NUCLEOTIDE SEQUENCE [LARGE SCALE GENOMIC DNA]</scope>
    <source>
        <strain evidence="1 2">93-210</strain>
    </source>
</reference>
<accession>A0ACC0ELY1</accession>
<gene>
    <name evidence="1" type="ORF">MJO28_005519</name>
</gene>
<dbReference type="Proteomes" id="UP001060170">
    <property type="component" value="Chromosome 5"/>
</dbReference>
<reference evidence="2" key="2">
    <citation type="journal article" date="2018" name="Mol. Plant Microbe Interact.">
        <title>Genome sequence resources for the wheat stripe rust pathogen (Puccinia striiformis f. sp. tritici) and the barley stripe rust pathogen (Puccinia striiformis f. sp. hordei).</title>
        <authorList>
            <person name="Xia C."/>
            <person name="Wang M."/>
            <person name="Yin C."/>
            <person name="Cornejo O.E."/>
            <person name="Hulbert S.H."/>
            <person name="Chen X."/>
        </authorList>
    </citation>
    <scope>NUCLEOTIDE SEQUENCE [LARGE SCALE GENOMIC DNA]</scope>
    <source>
        <strain evidence="2">93-210</strain>
    </source>
</reference>